<reference evidence="1" key="1">
    <citation type="submission" date="2021-01" db="EMBL/GenBank/DDBJ databases">
        <authorList>
            <person name="Corre E."/>
            <person name="Pelletier E."/>
            <person name="Niang G."/>
            <person name="Scheremetjew M."/>
            <person name="Finn R."/>
            <person name="Kale V."/>
            <person name="Holt S."/>
            <person name="Cochrane G."/>
            <person name="Meng A."/>
            <person name="Brown T."/>
            <person name="Cohen L."/>
        </authorList>
    </citation>
    <scope>NUCLEOTIDE SEQUENCE</scope>
    <source>
        <strain evidence="1">UTEX LB 985</strain>
    </source>
</reference>
<protein>
    <submittedName>
        <fullName evidence="1">Uncharacterized protein</fullName>
    </submittedName>
</protein>
<accession>A0A7S2IKH5</accession>
<evidence type="ECO:0000313" key="1">
    <source>
        <dbReference type="EMBL" id="CAD9521909.1"/>
    </source>
</evidence>
<name>A0A7S2IKH5_9EUKA</name>
<organism evidence="1">
    <name type="scientific">Haptolina brevifila</name>
    <dbReference type="NCBI Taxonomy" id="156173"/>
    <lineage>
        <taxon>Eukaryota</taxon>
        <taxon>Haptista</taxon>
        <taxon>Haptophyta</taxon>
        <taxon>Prymnesiophyceae</taxon>
        <taxon>Prymnesiales</taxon>
        <taxon>Prymnesiaceae</taxon>
        <taxon>Haptolina</taxon>
    </lineage>
</organism>
<gene>
    <name evidence="1" type="ORF">CBRE1094_LOCUS34744</name>
</gene>
<proteinExistence type="predicted"/>
<sequence length="99" mass="10791">MKRDDGPHATQSIATYSEYVDGLVCGEVTYDLPPATGESNEASRLRAATNTADVRRRRCVPSMAPLRQSIVQKRASCSTTCASSIVHLKTVCCEALWTE</sequence>
<dbReference type="AlphaFoldDB" id="A0A7S2IKH5"/>
<dbReference type="EMBL" id="HBGU01063791">
    <property type="protein sequence ID" value="CAD9521909.1"/>
    <property type="molecule type" value="Transcribed_RNA"/>
</dbReference>